<reference evidence="2 3" key="1">
    <citation type="submission" date="2016-09" db="EMBL/GenBank/DDBJ databases">
        <title>Genome sequence of Eubacterium angustum.</title>
        <authorList>
            <person name="Poehlein A."/>
            <person name="Daniel R."/>
        </authorList>
    </citation>
    <scope>NUCLEOTIDE SEQUENCE [LARGE SCALE GENOMIC DNA]</scope>
    <source>
        <strain evidence="2 3">DSM 1989</strain>
    </source>
</reference>
<dbReference type="InterPro" id="IPR013324">
    <property type="entry name" value="RNA_pol_sigma_r3/r4-like"/>
</dbReference>
<dbReference type="STRING" id="39480.EUAN_12500"/>
<feature type="coiled-coil region" evidence="1">
    <location>
        <begin position="70"/>
        <end position="97"/>
    </location>
</feature>
<keyword evidence="3" id="KW-1185">Reference proteome</keyword>
<gene>
    <name evidence="2" type="ORF">EUAN_12500</name>
</gene>
<evidence type="ECO:0000256" key="1">
    <source>
        <dbReference type="SAM" id="Coils"/>
    </source>
</evidence>
<comment type="caution">
    <text evidence="2">The sequence shown here is derived from an EMBL/GenBank/DDBJ whole genome shotgun (WGS) entry which is preliminary data.</text>
</comment>
<sequence length="144" mass="16717">MYNMTTKDLEKTLSEYEVIKAAIKNNKIKLESLRYEDGLTGISYDTEPTSKTNKFSSATENVAERNIQMEERLKRRIATEENKIKMIDNALEGLNDMERVIVEEFYINGLEWWKVAAKVCYSEGWCKSTRNNAIKKILYSINGD</sequence>
<dbReference type="Proteomes" id="UP000180254">
    <property type="component" value="Unassembled WGS sequence"/>
</dbReference>
<keyword evidence="1" id="KW-0175">Coiled coil</keyword>
<accession>A0A1S1V6B9</accession>
<dbReference type="AlphaFoldDB" id="A0A1S1V6B9"/>
<protein>
    <submittedName>
        <fullName evidence="2">Uncharacterized protein</fullName>
    </submittedName>
</protein>
<name>A0A1S1V6B9_9FIRM</name>
<evidence type="ECO:0000313" key="3">
    <source>
        <dbReference type="Proteomes" id="UP000180254"/>
    </source>
</evidence>
<proteinExistence type="predicted"/>
<dbReference type="EMBL" id="MKIE01000004">
    <property type="protein sequence ID" value="OHW62181.1"/>
    <property type="molecule type" value="Genomic_DNA"/>
</dbReference>
<organism evidence="2 3">
    <name type="scientific">Andreesenia angusta</name>
    <dbReference type="NCBI Taxonomy" id="39480"/>
    <lineage>
        <taxon>Bacteria</taxon>
        <taxon>Bacillati</taxon>
        <taxon>Bacillota</taxon>
        <taxon>Tissierellia</taxon>
        <taxon>Tissierellales</taxon>
        <taxon>Gottschalkiaceae</taxon>
        <taxon>Andreesenia</taxon>
    </lineage>
</organism>
<dbReference type="RefSeq" id="WP_071062783.1">
    <property type="nucleotide sequence ID" value="NZ_MKIE01000004.1"/>
</dbReference>
<dbReference type="SUPFAM" id="SSF88659">
    <property type="entry name" value="Sigma3 and sigma4 domains of RNA polymerase sigma factors"/>
    <property type="match status" value="1"/>
</dbReference>
<evidence type="ECO:0000313" key="2">
    <source>
        <dbReference type="EMBL" id="OHW62181.1"/>
    </source>
</evidence>
<dbReference type="OrthoDB" id="1706986at2"/>